<dbReference type="PANTHER" id="PTHR11432">
    <property type="entry name" value="NADH DEHYDROGENASE SUBUNIT 1"/>
    <property type="match status" value="1"/>
</dbReference>
<keyword evidence="2 5" id="KW-0812">Transmembrane</keyword>
<evidence type="ECO:0000313" key="7">
    <source>
        <dbReference type="EMBL" id="QQB45563.1"/>
    </source>
</evidence>
<dbReference type="EC" id="7.1.1.-" evidence="5"/>
<dbReference type="GO" id="GO:0048038">
    <property type="term" value="F:quinone binding"/>
    <property type="evidence" value="ECO:0007669"/>
    <property type="project" value="UniProtKB-KW"/>
</dbReference>
<keyword evidence="7" id="KW-0560">Oxidoreductase</keyword>
<feature type="transmembrane region" description="Helical" evidence="5">
    <location>
        <begin position="83"/>
        <end position="103"/>
    </location>
</feature>
<protein>
    <recommendedName>
        <fullName evidence="5">NADH-quinone oxidoreductase subunit H</fullName>
        <ecNumber evidence="5">7.1.1.-</ecNumber>
    </recommendedName>
    <alternativeName>
        <fullName evidence="5">NADH dehydrogenase I subunit H</fullName>
    </alternativeName>
    <alternativeName>
        <fullName evidence="5">NDH-1 subunit H</fullName>
    </alternativeName>
</protein>
<keyword evidence="5" id="KW-1278">Translocase</keyword>
<comment type="subunit">
    <text evidence="5">NDH-1 is composed of 14 different subunits. Subunits NuoA, H, J, K, L, M, N constitute the membrane sector of the complex.</text>
</comment>
<dbReference type="AlphaFoldDB" id="A0A7T4EDV0"/>
<feature type="transmembrane region" description="Helical" evidence="5">
    <location>
        <begin position="297"/>
        <end position="318"/>
    </location>
</feature>
<feature type="transmembrane region" description="Helical" evidence="5">
    <location>
        <begin position="12"/>
        <end position="37"/>
    </location>
</feature>
<evidence type="ECO:0000256" key="3">
    <source>
        <dbReference type="ARBA" id="ARBA00022989"/>
    </source>
</evidence>
<dbReference type="EMBL" id="CP069534">
    <property type="protein sequence ID" value="QRP69683.1"/>
    <property type="molecule type" value="Genomic_DNA"/>
</dbReference>
<dbReference type="GO" id="GO:0009060">
    <property type="term" value="P:aerobic respiration"/>
    <property type="evidence" value="ECO:0007669"/>
    <property type="project" value="TreeGrafter"/>
</dbReference>
<accession>A0A7T4EDV0</accession>
<keyword evidence="4 5" id="KW-0472">Membrane</keyword>
<gene>
    <name evidence="5 7" type="primary">nuoH</name>
    <name evidence="7" type="ORF">I6I10_08570</name>
    <name evidence="8" type="ORF">I6J21_07575</name>
</gene>
<dbReference type="Proteomes" id="UP000617681">
    <property type="component" value="Chromosome"/>
</dbReference>
<feature type="transmembrane region" description="Helical" evidence="5">
    <location>
        <begin position="123"/>
        <end position="146"/>
    </location>
</feature>
<reference evidence="7 9" key="1">
    <citation type="submission" date="2020-12" db="EMBL/GenBank/DDBJ databases">
        <title>FDA dAtabase for Regulatory Grade micrObial Sequences (FDA-ARGOS): Supporting development and validation of Infectious Disease Dx tests.</title>
        <authorList>
            <person name="Sproer C."/>
            <person name="Gronow S."/>
            <person name="Severitt S."/>
            <person name="Schroder I."/>
            <person name="Tallon L."/>
            <person name="Sadzewicz L."/>
            <person name="Zhao X."/>
            <person name="Boylan J."/>
            <person name="Ott S."/>
            <person name="Bowen H."/>
            <person name="Vavikolanu K."/>
            <person name="Mehta A."/>
            <person name="Aluvathingal J."/>
            <person name="Nadendla S."/>
            <person name="Lowell S."/>
            <person name="Myers T."/>
            <person name="Yan Y."/>
            <person name="Sichtig H."/>
        </authorList>
    </citation>
    <scope>NUCLEOTIDE SEQUENCE [LARGE SCALE GENOMIC DNA]</scope>
    <source>
        <strain evidence="7 9">FDAARGOS_1053</strain>
        <strain evidence="8">FDAARGOS_1191</strain>
    </source>
</reference>
<feature type="transmembrane region" description="Helical" evidence="5">
    <location>
        <begin position="210"/>
        <end position="228"/>
    </location>
</feature>
<evidence type="ECO:0000256" key="2">
    <source>
        <dbReference type="ARBA" id="ARBA00022692"/>
    </source>
</evidence>
<dbReference type="EMBL" id="CP066007">
    <property type="protein sequence ID" value="QQB45563.1"/>
    <property type="molecule type" value="Genomic_DNA"/>
</dbReference>
<dbReference type="InterPro" id="IPR018086">
    <property type="entry name" value="NADH_UbQ_OxRdtase_su1_CS"/>
</dbReference>
<feature type="transmembrane region" description="Helical" evidence="5">
    <location>
        <begin position="370"/>
        <end position="388"/>
    </location>
</feature>
<dbReference type="GO" id="GO:0003954">
    <property type="term" value="F:NADH dehydrogenase activity"/>
    <property type="evidence" value="ECO:0007669"/>
    <property type="project" value="TreeGrafter"/>
</dbReference>
<keyword evidence="5" id="KW-1003">Cell membrane</keyword>
<keyword evidence="5 6" id="KW-0520">NAD</keyword>
<dbReference type="Proteomes" id="UP000596145">
    <property type="component" value="Chromosome"/>
</dbReference>
<dbReference type="GO" id="GO:0005886">
    <property type="term" value="C:plasma membrane"/>
    <property type="evidence" value="ECO:0007669"/>
    <property type="project" value="UniProtKB-SubCell"/>
</dbReference>
<evidence type="ECO:0000313" key="9">
    <source>
        <dbReference type="Proteomes" id="UP000596145"/>
    </source>
</evidence>
<dbReference type="GO" id="GO:0016655">
    <property type="term" value="F:oxidoreductase activity, acting on NAD(P)H, quinone or similar compound as acceptor"/>
    <property type="evidence" value="ECO:0007669"/>
    <property type="project" value="UniProtKB-UniRule"/>
</dbReference>
<sequence>MIENEIGLWGDPWWLILIKAIIFFALPLLMAIVTVWYERRLLAFMQSRLGPNMAGPIGLLQPMSDGVKTIFKEDFMPKGVDKFVFTLAPFITGTAAFTTWSVLPLGGRVSIFGHETQLQNGDLPVAVLFILAVAGLGTYGLVLAGWSSTSRYSLLGGLRAAAQMISYEISMGLAVVAVVLVAGTMSTLGIVEAQSETLTLFGWESPLPAWNFLILMPAFLIFCVTMLAEANRAPFDMPECESELVGGYGTDYSGFRFAMFYLGEYMNMGTLSAICATLFLGGFHAPWPLNGTALDGGWWGIMWFIIKVAIMLFFFIWVRATVPRYRYDQLMDVGWKTLLPLALGFLMVEAIYLKARQLSVPDSFLRDDATLIGLVIVFLIVAYVVLAVQRQATERKLATPYRVRNIAELDPTIFPLPELDGKKFGATNGDYDTAALTTSARKKELS</sequence>
<keyword evidence="5" id="KW-0874">Quinone</keyword>
<dbReference type="HAMAP" id="MF_01350">
    <property type="entry name" value="NDH1_NuoH"/>
    <property type="match status" value="1"/>
</dbReference>
<dbReference type="InterPro" id="IPR001694">
    <property type="entry name" value="NADH_UbQ_OxRdtase_su1/FPO"/>
</dbReference>
<dbReference type="PROSITE" id="PS00667">
    <property type="entry name" value="COMPLEX1_ND1_1"/>
    <property type="match status" value="1"/>
</dbReference>
<evidence type="ECO:0000256" key="6">
    <source>
        <dbReference type="RuleBase" id="RU000471"/>
    </source>
</evidence>
<evidence type="ECO:0000256" key="1">
    <source>
        <dbReference type="ARBA" id="ARBA00004141"/>
    </source>
</evidence>
<proteinExistence type="inferred from homology"/>
<dbReference type="OrthoDB" id="9803734at2"/>
<feature type="transmembrane region" description="Helical" evidence="5">
    <location>
        <begin position="167"/>
        <end position="190"/>
    </location>
</feature>
<name>A0A7T4EDV0_9CORY</name>
<dbReference type="NCBIfam" id="NF004743">
    <property type="entry name" value="PRK06076.1-4"/>
    <property type="match status" value="1"/>
</dbReference>
<feature type="transmembrane region" description="Helical" evidence="5">
    <location>
        <begin position="338"/>
        <end position="355"/>
    </location>
</feature>
<comment type="subcellular location">
    <subcellularLocation>
        <location evidence="5 6">Cell membrane</location>
        <topology evidence="5 6">Multi-pass membrane protein</topology>
    </subcellularLocation>
    <subcellularLocation>
        <location evidence="1">Membrane</location>
        <topology evidence="1">Multi-pass membrane protein</topology>
    </subcellularLocation>
</comment>
<organism evidence="7 9">
    <name type="scientific">Corynebacterium glucuronolyticum</name>
    <dbReference type="NCBI Taxonomy" id="39791"/>
    <lineage>
        <taxon>Bacteria</taxon>
        <taxon>Bacillati</taxon>
        <taxon>Actinomycetota</taxon>
        <taxon>Actinomycetes</taxon>
        <taxon>Mycobacteriales</taxon>
        <taxon>Corynebacteriaceae</taxon>
        <taxon>Corynebacterium</taxon>
    </lineage>
</organism>
<comment type="catalytic activity">
    <reaction evidence="5">
        <text>a quinone + NADH + 5 H(+)(in) = a quinol + NAD(+) + 4 H(+)(out)</text>
        <dbReference type="Rhea" id="RHEA:57888"/>
        <dbReference type="ChEBI" id="CHEBI:15378"/>
        <dbReference type="ChEBI" id="CHEBI:24646"/>
        <dbReference type="ChEBI" id="CHEBI:57540"/>
        <dbReference type="ChEBI" id="CHEBI:57945"/>
        <dbReference type="ChEBI" id="CHEBI:132124"/>
    </reaction>
</comment>
<comment type="function">
    <text evidence="5">NDH-1 shuttles electrons from NADH, via FMN and iron-sulfur (Fe-S) centers, to quinones in the respiratory chain. The immediate electron acceptor for the enzyme in this species is believed to be ubiquinone. Couples the redox reaction to proton translocation (for every two electrons transferred, four hydrogen ions are translocated across the cytoplasmic membrane), and thus conserves the redox energy in a proton gradient. This subunit may bind ubiquinone.</text>
</comment>
<comment type="similarity">
    <text evidence="5 6">Belongs to the complex I subunit 1 family.</text>
</comment>
<evidence type="ECO:0000256" key="4">
    <source>
        <dbReference type="ARBA" id="ARBA00023136"/>
    </source>
</evidence>
<evidence type="ECO:0000256" key="5">
    <source>
        <dbReference type="HAMAP-Rule" id="MF_01350"/>
    </source>
</evidence>
<keyword evidence="3 5" id="KW-1133">Transmembrane helix</keyword>
<dbReference type="PANTHER" id="PTHR11432:SF3">
    <property type="entry name" value="NADH-UBIQUINONE OXIDOREDUCTASE CHAIN 1"/>
    <property type="match status" value="1"/>
</dbReference>
<keyword evidence="5" id="KW-0830">Ubiquinone</keyword>
<dbReference type="PROSITE" id="PS00668">
    <property type="entry name" value="COMPLEX1_ND1_2"/>
    <property type="match status" value="1"/>
</dbReference>
<dbReference type="RefSeq" id="WP_005389736.1">
    <property type="nucleotide sequence ID" value="NZ_CP066007.1"/>
</dbReference>
<dbReference type="NCBIfam" id="NF004741">
    <property type="entry name" value="PRK06076.1-2"/>
    <property type="match status" value="1"/>
</dbReference>
<feature type="transmembrane region" description="Helical" evidence="5">
    <location>
        <begin position="265"/>
        <end position="285"/>
    </location>
</feature>
<dbReference type="Pfam" id="PF00146">
    <property type="entry name" value="NADHdh"/>
    <property type="match status" value="1"/>
</dbReference>
<evidence type="ECO:0000313" key="8">
    <source>
        <dbReference type="EMBL" id="QRP69683.1"/>
    </source>
</evidence>
<dbReference type="GeneID" id="92760268"/>